<organism evidence="1 2">
    <name type="scientific">Nonomuraea purpurea</name>
    <dbReference type="NCBI Taxonomy" id="1849276"/>
    <lineage>
        <taxon>Bacteria</taxon>
        <taxon>Bacillati</taxon>
        <taxon>Actinomycetota</taxon>
        <taxon>Actinomycetes</taxon>
        <taxon>Streptosporangiales</taxon>
        <taxon>Streptosporangiaceae</taxon>
        <taxon>Nonomuraea</taxon>
    </lineage>
</organism>
<reference evidence="2" key="1">
    <citation type="journal article" date="2019" name="Int. J. Syst. Evol. Microbiol.">
        <title>The Global Catalogue of Microorganisms (GCM) 10K type strain sequencing project: providing services to taxonomists for standard genome sequencing and annotation.</title>
        <authorList>
            <consortium name="The Broad Institute Genomics Platform"/>
            <consortium name="The Broad Institute Genome Sequencing Center for Infectious Disease"/>
            <person name="Wu L."/>
            <person name="Ma J."/>
        </authorList>
    </citation>
    <scope>NUCLEOTIDE SEQUENCE [LARGE SCALE GENOMIC DNA]</scope>
    <source>
        <strain evidence="2">TBRC 1276</strain>
    </source>
</reference>
<accession>A0ABV8FYR3</accession>
<comment type="caution">
    <text evidence="1">The sequence shown here is derived from an EMBL/GenBank/DDBJ whole genome shotgun (WGS) entry which is preliminary data.</text>
</comment>
<dbReference type="Proteomes" id="UP001595851">
    <property type="component" value="Unassembled WGS sequence"/>
</dbReference>
<evidence type="ECO:0000313" key="1">
    <source>
        <dbReference type="EMBL" id="MFC4006598.1"/>
    </source>
</evidence>
<evidence type="ECO:0000313" key="2">
    <source>
        <dbReference type="Proteomes" id="UP001595851"/>
    </source>
</evidence>
<gene>
    <name evidence="1" type="ORF">ACFOY2_05155</name>
</gene>
<dbReference type="RefSeq" id="WP_379526738.1">
    <property type="nucleotide sequence ID" value="NZ_JBHSBI010000002.1"/>
</dbReference>
<keyword evidence="2" id="KW-1185">Reference proteome</keyword>
<protein>
    <submittedName>
        <fullName evidence="1">Uncharacterized protein</fullName>
    </submittedName>
</protein>
<sequence length="176" mass="19236">MTDDLRQRYHDVLADALGECVNCGSPTAAKCICGPYGTAAALERLTDAALATRDSELEQIKEIIMGVFVCVGCGQAEGHPESCDLGGYADREELAAERRAELVHERDHWLLDERAPGCEYCLIDPPSPGIRITRAGYRALDEAAERYRTRVTTLEQYDAERAAIIAAHPATEADRG</sequence>
<dbReference type="EMBL" id="JBHSBI010000002">
    <property type="protein sequence ID" value="MFC4006598.1"/>
    <property type="molecule type" value="Genomic_DNA"/>
</dbReference>
<proteinExistence type="predicted"/>
<name>A0ABV8FYR3_9ACTN</name>